<protein>
    <recommendedName>
        <fullName evidence="3">Transglutaminase-like domain-containing protein</fullName>
    </recommendedName>
</protein>
<dbReference type="AlphaFoldDB" id="A0A7M1S5J9"/>
<accession>A0A7M1S5J9</accession>
<keyword evidence="2" id="KW-1185">Reference proteome</keyword>
<evidence type="ECO:0000313" key="2">
    <source>
        <dbReference type="Proteomes" id="UP000595074"/>
    </source>
</evidence>
<proteinExistence type="predicted"/>
<sequence length="174" mass="20580">MHSTILKLFFLFLFLWGCSTVHDPHQQSSRKVLAIQLMELDEKISYHEAQDLSSAIFQRSAVLDQMFERTGNPYMHNFLVNIGLKKKGLCYHYSDGLYSYLKQKNYSGFEFHLVGANIGDYWREHNALVVVAKGQKVMDGIVVDPWRDERELYFSKISEDRTYEWKHRIRRGCY</sequence>
<dbReference type="Proteomes" id="UP000595074">
    <property type="component" value="Chromosome"/>
</dbReference>
<gene>
    <name evidence="1" type="ORF">IMZ28_01940</name>
</gene>
<dbReference type="RefSeq" id="WP_197548964.1">
    <property type="nucleotide sequence ID" value="NZ_CP063164.1"/>
</dbReference>
<organism evidence="1 2">
    <name type="scientific">Sulfurovum indicum</name>
    <dbReference type="NCBI Taxonomy" id="2779528"/>
    <lineage>
        <taxon>Bacteria</taxon>
        <taxon>Pseudomonadati</taxon>
        <taxon>Campylobacterota</taxon>
        <taxon>Epsilonproteobacteria</taxon>
        <taxon>Campylobacterales</taxon>
        <taxon>Sulfurovaceae</taxon>
        <taxon>Sulfurovum</taxon>
    </lineage>
</organism>
<dbReference type="EMBL" id="CP063164">
    <property type="protein sequence ID" value="QOR62261.1"/>
    <property type="molecule type" value="Genomic_DNA"/>
</dbReference>
<evidence type="ECO:0000313" key="1">
    <source>
        <dbReference type="EMBL" id="QOR62261.1"/>
    </source>
</evidence>
<dbReference type="KEGG" id="sinu:IMZ28_01940"/>
<name>A0A7M1S5J9_9BACT</name>
<reference evidence="1 2" key="1">
    <citation type="submission" date="2020-10" db="EMBL/GenBank/DDBJ databases">
        <title>The genome of sulfurovum sp.</title>
        <authorList>
            <person name="Xie S."/>
            <person name="Shao Z."/>
            <person name="Jiang L."/>
        </authorList>
    </citation>
    <scope>NUCLEOTIDE SEQUENCE [LARGE SCALE GENOMIC DNA]</scope>
    <source>
        <strain evidence="1 2">ST-419</strain>
    </source>
</reference>
<evidence type="ECO:0008006" key="3">
    <source>
        <dbReference type="Google" id="ProtNLM"/>
    </source>
</evidence>